<evidence type="ECO:0000313" key="3">
    <source>
        <dbReference type="EMBL" id="OHX16967.1"/>
    </source>
</evidence>
<sequence>MSLGSVTGSYSISQQYTPITAPGVLAPVGSDGTQGPGGAQRKQDNGPDGGFGQEVVLALQQSGLNLSVAADNGNTGVGNGDASPQNIAIGALSGSTGSNLQQALHTFVHAVYQAVQAEGLSSSTSGSGQGPAAGGYGDFQSNLQKLLQDVSNGTQNNATASLSSAFKDLQQSLGSGSGTGASQQASLHTFLQNLIALQNSQTLSSGGVGSLLSTSA</sequence>
<comment type="caution">
    <text evidence="2">The sequence shown here is derived from an EMBL/GenBank/DDBJ whole genome shotgun (WGS) entry which is preliminary data.</text>
</comment>
<reference evidence="4 5" key="1">
    <citation type="submission" date="2016-09" db="EMBL/GenBank/DDBJ databases">
        <title>Chromobacterium muskegensis sp. nov., an insecticidal bacterium isolated from Sphagnum bogs.</title>
        <authorList>
            <person name="Sparks M.E."/>
            <person name="Blackburn M.B."/>
            <person name="Gundersen-Rindal D.E."/>
            <person name="Mitchell A."/>
            <person name="Farrar R."/>
            <person name="Kuhar D."/>
        </authorList>
    </citation>
    <scope>NUCLEOTIDE SEQUENCE [LARGE SCALE GENOMIC DNA]</scope>
    <source>
        <strain evidence="3 5">14B-1</strain>
        <strain evidence="2 4">37-2</strain>
    </source>
</reference>
<accession>A0A1S1X145</accession>
<organism evidence="2 4">
    <name type="scientific">Chromobacterium sphagni</name>
    <dbReference type="NCBI Taxonomy" id="1903179"/>
    <lineage>
        <taxon>Bacteria</taxon>
        <taxon>Pseudomonadati</taxon>
        <taxon>Pseudomonadota</taxon>
        <taxon>Betaproteobacteria</taxon>
        <taxon>Neisseriales</taxon>
        <taxon>Chromobacteriaceae</taxon>
        <taxon>Chromobacterium</taxon>
    </lineage>
</organism>
<protein>
    <submittedName>
        <fullName evidence="2">Uncharacterized protein</fullName>
    </submittedName>
</protein>
<dbReference type="Proteomes" id="UP000180280">
    <property type="component" value="Unassembled WGS sequence"/>
</dbReference>
<dbReference type="Proteomes" id="UP000180088">
    <property type="component" value="Unassembled WGS sequence"/>
</dbReference>
<evidence type="ECO:0000313" key="4">
    <source>
        <dbReference type="Proteomes" id="UP000180088"/>
    </source>
</evidence>
<evidence type="ECO:0000256" key="1">
    <source>
        <dbReference type="SAM" id="MobiDB-lite"/>
    </source>
</evidence>
<dbReference type="STRING" id="1903179.BI347_06870"/>
<dbReference type="AlphaFoldDB" id="A0A1S1X145"/>
<gene>
    <name evidence="3" type="ORF">BI344_11910</name>
    <name evidence="2" type="ORF">BI347_06870</name>
</gene>
<dbReference type="RefSeq" id="WP_071114559.1">
    <property type="nucleotide sequence ID" value="NZ_MKCS01000001.1"/>
</dbReference>
<evidence type="ECO:0000313" key="5">
    <source>
        <dbReference type="Proteomes" id="UP000180280"/>
    </source>
</evidence>
<keyword evidence="5" id="KW-1185">Reference proteome</keyword>
<proteinExistence type="predicted"/>
<dbReference type="EMBL" id="MKCS01000001">
    <property type="protein sequence ID" value="OHX13257.1"/>
    <property type="molecule type" value="Genomic_DNA"/>
</dbReference>
<dbReference type="EMBL" id="MKCT01000072">
    <property type="protein sequence ID" value="OHX16967.1"/>
    <property type="molecule type" value="Genomic_DNA"/>
</dbReference>
<evidence type="ECO:0000313" key="2">
    <source>
        <dbReference type="EMBL" id="OHX13257.1"/>
    </source>
</evidence>
<feature type="region of interest" description="Disordered" evidence="1">
    <location>
        <begin position="23"/>
        <end position="52"/>
    </location>
</feature>
<dbReference type="OrthoDB" id="8596362at2"/>
<name>A0A1S1X145_9NEIS</name>